<evidence type="ECO:0000259" key="11">
    <source>
        <dbReference type="Pfam" id="PF07730"/>
    </source>
</evidence>
<evidence type="ECO:0000313" key="12">
    <source>
        <dbReference type="EMBL" id="SFQ68823.1"/>
    </source>
</evidence>
<accession>A0A1I6AJJ9</accession>
<keyword evidence="9" id="KW-1133">Transmembrane helix</keyword>
<keyword evidence="7" id="KW-0067">ATP-binding</keyword>
<dbReference type="GO" id="GO:0000155">
    <property type="term" value="F:phosphorelay sensor kinase activity"/>
    <property type="evidence" value="ECO:0007669"/>
    <property type="project" value="InterPro"/>
</dbReference>
<keyword evidence="4" id="KW-0808">Transferase</keyword>
<feature type="transmembrane region" description="Helical" evidence="9">
    <location>
        <begin position="104"/>
        <end position="123"/>
    </location>
</feature>
<evidence type="ECO:0000256" key="2">
    <source>
        <dbReference type="ARBA" id="ARBA00012438"/>
    </source>
</evidence>
<reference evidence="13" key="1">
    <citation type="submission" date="2016-10" db="EMBL/GenBank/DDBJ databases">
        <authorList>
            <person name="Varghese N."/>
            <person name="Submissions S."/>
        </authorList>
    </citation>
    <scope>NUCLEOTIDE SEQUENCE [LARGE SCALE GENOMIC DNA]</scope>
    <source>
        <strain evidence="13">CGMCC 4.5579</strain>
    </source>
</reference>
<name>A0A1I6AJJ9_9PSEU</name>
<keyword evidence="5" id="KW-0547">Nucleotide-binding</keyword>
<dbReference type="InterPro" id="IPR011712">
    <property type="entry name" value="Sig_transdc_His_kin_sub3_dim/P"/>
</dbReference>
<evidence type="ECO:0000259" key="10">
    <source>
        <dbReference type="Pfam" id="PF02518"/>
    </source>
</evidence>
<dbReference type="PANTHER" id="PTHR24421:SF10">
    <property type="entry name" value="NITRATE_NITRITE SENSOR PROTEIN NARQ"/>
    <property type="match status" value="1"/>
</dbReference>
<keyword evidence="8" id="KW-0902">Two-component regulatory system</keyword>
<evidence type="ECO:0000256" key="6">
    <source>
        <dbReference type="ARBA" id="ARBA00022777"/>
    </source>
</evidence>
<dbReference type="GO" id="GO:0005524">
    <property type="term" value="F:ATP binding"/>
    <property type="evidence" value="ECO:0007669"/>
    <property type="project" value="UniProtKB-KW"/>
</dbReference>
<dbReference type="STRING" id="587909.SAMN05421810_1135"/>
<feature type="domain" description="Histidine kinase/HSP90-like ATPase" evidence="10">
    <location>
        <begin position="292"/>
        <end position="379"/>
    </location>
</feature>
<evidence type="ECO:0000256" key="9">
    <source>
        <dbReference type="SAM" id="Phobius"/>
    </source>
</evidence>
<evidence type="ECO:0000256" key="4">
    <source>
        <dbReference type="ARBA" id="ARBA00022679"/>
    </source>
</evidence>
<keyword evidence="3" id="KW-0597">Phosphoprotein</keyword>
<dbReference type="OrthoDB" id="227596at2"/>
<evidence type="ECO:0000256" key="3">
    <source>
        <dbReference type="ARBA" id="ARBA00022553"/>
    </source>
</evidence>
<dbReference type="Gene3D" id="3.30.565.10">
    <property type="entry name" value="Histidine kinase-like ATPase, C-terminal domain"/>
    <property type="match status" value="1"/>
</dbReference>
<dbReference type="Pfam" id="PF02518">
    <property type="entry name" value="HATPase_c"/>
    <property type="match status" value="1"/>
</dbReference>
<proteinExistence type="predicted"/>
<gene>
    <name evidence="12" type="ORF">SAMN05421810_1135</name>
</gene>
<dbReference type="AlphaFoldDB" id="A0A1I6AJJ9"/>
<feature type="domain" description="Signal transduction histidine kinase subgroup 3 dimerisation and phosphoacceptor" evidence="11">
    <location>
        <begin position="184"/>
        <end position="250"/>
    </location>
</feature>
<feature type="transmembrane region" description="Helical" evidence="9">
    <location>
        <begin position="135"/>
        <end position="152"/>
    </location>
</feature>
<organism evidence="12 13">
    <name type="scientific">Amycolatopsis arida</name>
    <dbReference type="NCBI Taxonomy" id="587909"/>
    <lineage>
        <taxon>Bacteria</taxon>
        <taxon>Bacillati</taxon>
        <taxon>Actinomycetota</taxon>
        <taxon>Actinomycetes</taxon>
        <taxon>Pseudonocardiales</taxon>
        <taxon>Pseudonocardiaceae</taxon>
        <taxon>Amycolatopsis</taxon>
    </lineage>
</organism>
<evidence type="ECO:0000256" key="7">
    <source>
        <dbReference type="ARBA" id="ARBA00022840"/>
    </source>
</evidence>
<dbReference type="InterPro" id="IPR050482">
    <property type="entry name" value="Sensor_HK_TwoCompSys"/>
</dbReference>
<dbReference type="CDD" id="cd16917">
    <property type="entry name" value="HATPase_UhpB-NarQ-NarX-like"/>
    <property type="match status" value="1"/>
</dbReference>
<evidence type="ECO:0000313" key="13">
    <source>
        <dbReference type="Proteomes" id="UP000198727"/>
    </source>
</evidence>
<keyword evidence="9" id="KW-0472">Membrane</keyword>
<dbReference type="InterPro" id="IPR003594">
    <property type="entry name" value="HATPase_dom"/>
</dbReference>
<feature type="transmembrane region" description="Helical" evidence="9">
    <location>
        <begin position="83"/>
        <end position="99"/>
    </location>
</feature>
<dbReference type="SUPFAM" id="SSF55874">
    <property type="entry name" value="ATPase domain of HSP90 chaperone/DNA topoisomerase II/histidine kinase"/>
    <property type="match status" value="1"/>
</dbReference>
<dbReference type="EC" id="2.7.13.3" evidence="2"/>
<keyword evidence="6 12" id="KW-0418">Kinase</keyword>
<dbReference type="Pfam" id="PF07730">
    <property type="entry name" value="HisKA_3"/>
    <property type="match status" value="1"/>
</dbReference>
<dbReference type="EMBL" id="FOWW01000013">
    <property type="protein sequence ID" value="SFQ68823.1"/>
    <property type="molecule type" value="Genomic_DNA"/>
</dbReference>
<protein>
    <recommendedName>
        <fullName evidence="2">histidine kinase</fullName>
        <ecNumber evidence="2">2.7.13.3</ecNumber>
    </recommendedName>
</protein>
<evidence type="ECO:0000256" key="5">
    <source>
        <dbReference type="ARBA" id="ARBA00022741"/>
    </source>
</evidence>
<keyword evidence="13" id="KW-1185">Reference proteome</keyword>
<evidence type="ECO:0000256" key="1">
    <source>
        <dbReference type="ARBA" id="ARBA00000085"/>
    </source>
</evidence>
<evidence type="ECO:0000256" key="8">
    <source>
        <dbReference type="ARBA" id="ARBA00023012"/>
    </source>
</evidence>
<dbReference type="InterPro" id="IPR036890">
    <property type="entry name" value="HATPase_C_sf"/>
</dbReference>
<dbReference type="GO" id="GO:0016020">
    <property type="term" value="C:membrane"/>
    <property type="evidence" value="ECO:0007669"/>
    <property type="project" value="InterPro"/>
</dbReference>
<sequence>MRFGVGWRRYGDLALAGGVAALVLLDGVLAAGPRAPLDLALDSGLALAGGLVLAARRRAPRIVLLVSLVCVLGYTVRVEPGPIATVPVLVAIYTAVAAGHRALAIAVVLALTVLAVAGNLAAAGGTLDAKAVQDAILPVGWFVVAAVAGAVTRHRRAYLEQVERRAAEAERTREEVALRRAGEERLRIARELHDSLTSSISVIKVQAGVAVHLARKRGAEVPEALLAVREAATEATRELRATLEVLRDPADRATLAGLGRLADLVRRSVAAGVPATVTVDGEPRPLPDEVDRAAYRIVQEALTNVGRHAGSATATVCLGYGADTLTVRVDDDGAATPGSVAAPGTGLTGMRERVAALGGRLYTGARQDGGFTVHAELPLGASS</sequence>
<dbReference type="Proteomes" id="UP000198727">
    <property type="component" value="Unassembled WGS sequence"/>
</dbReference>
<dbReference type="GO" id="GO:0046983">
    <property type="term" value="F:protein dimerization activity"/>
    <property type="evidence" value="ECO:0007669"/>
    <property type="project" value="InterPro"/>
</dbReference>
<keyword evidence="9" id="KW-0812">Transmembrane</keyword>
<comment type="catalytic activity">
    <reaction evidence="1">
        <text>ATP + protein L-histidine = ADP + protein N-phospho-L-histidine.</text>
        <dbReference type="EC" id="2.7.13.3"/>
    </reaction>
</comment>
<dbReference type="PANTHER" id="PTHR24421">
    <property type="entry name" value="NITRATE/NITRITE SENSOR PROTEIN NARX-RELATED"/>
    <property type="match status" value="1"/>
</dbReference>
<dbReference type="RefSeq" id="WP_092536134.1">
    <property type="nucleotide sequence ID" value="NZ_FOWW01000013.1"/>
</dbReference>
<dbReference type="Gene3D" id="1.20.5.1930">
    <property type="match status" value="1"/>
</dbReference>